<dbReference type="AlphaFoldDB" id="A0A2C5X158"/>
<evidence type="ECO:0000313" key="2">
    <source>
        <dbReference type="Proteomes" id="UP000222788"/>
    </source>
</evidence>
<accession>A0A2C5X158</accession>
<sequence>MGQHMAMCHVSPPPYSSSVQAQIAQFRRATKHHKSVNHALSYQSSYIQTRTNAIPTPHKSGYGKDLGRFAGIFPALDTLNAAACQLFKL</sequence>
<name>A0A2C5X158_9PEZI</name>
<gene>
    <name evidence="1" type="ORF">CFIMG_008537RA00001</name>
</gene>
<dbReference type="EMBL" id="APWK03000083">
    <property type="protein sequence ID" value="PHH51866.1"/>
    <property type="molecule type" value="Genomic_DNA"/>
</dbReference>
<reference evidence="1 2" key="1">
    <citation type="journal article" date="2013" name="Fungal Biol.">
        <title>Analysis of microsatellite markers in the genome of the plant pathogen Ceratocystis fimbriata.</title>
        <authorList>
            <person name="Simpson M.C."/>
            <person name="Wilken P.M."/>
            <person name="Coetzee M.P."/>
            <person name="Wingfield M.J."/>
            <person name="Wingfield B.D."/>
        </authorList>
    </citation>
    <scope>NUCLEOTIDE SEQUENCE [LARGE SCALE GENOMIC DNA]</scope>
    <source>
        <strain evidence="1 2">CBS 114723</strain>
    </source>
</reference>
<keyword evidence="2" id="KW-1185">Reference proteome</keyword>
<organism evidence="1 2">
    <name type="scientific">Ceratocystis fimbriata CBS 114723</name>
    <dbReference type="NCBI Taxonomy" id="1035309"/>
    <lineage>
        <taxon>Eukaryota</taxon>
        <taxon>Fungi</taxon>
        <taxon>Dikarya</taxon>
        <taxon>Ascomycota</taxon>
        <taxon>Pezizomycotina</taxon>
        <taxon>Sordariomycetes</taxon>
        <taxon>Hypocreomycetidae</taxon>
        <taxon>Microascales</taxon>
        <taxon>Ceratocystidaceae</taxon>
        <taxon>Ceratocystis</taxon>
    </lineage>
</organism>
<proteinExistence type="predicted"/>
<comment type="caution">
    <text evidence="1">The sequence shown here is derived from an EMBL/GenBank/DDBJ whole genome shotgun (WGS) entry which is preliminary data.</text>
</comment>
<reference evidence="1 2" key="2">
    <citation type="journal article" date="2013" name="IMA Fungus">
        <title>IMA Genome-F 1: Ceratocystis fimbriata: Draft nuclear genome sequence for the plant pathogen, Ceratocystis fimbriata.</title>
        <authorList>
            <person name="Wilken P.M."/>
            <person name="Steenkamp E.T."/>
            <person name="Wingfield M.J."/>
            <person name="de Beer Z.W."/>
            <person name="Wingfield B.D."/>
        </authorList>
    </citation>
    <scope>NUCLEOTIDE SEQUENCE [LARGE SCALE GENOMIC DNA]</scope>
    <source>
        <strain evidence="1 2">CBS 114723</strain>
    </source>
</reference>
<evidence type="ECO:0000313" key="1">
    <source>
        <dbReference type="EMBL" id="PHH51866.1"/>
    </source>
</evidence>
<dbReference type="Proteomes" id="UP000222788">
    <property type="component" value="Unassembled WGS sequence"/>
</dbReference>
<protein>
    <submittedName>
        <fullName evidence="1">Uncharacterized protein</fullName>
    </submittedName>
</protein>